<evidence type="ECO:0000313" key="6">
    <source>
        <dbReference type="Proteomes" id="UP000077115"/>
    </source>
</evidence>
<dbReference type="InterPro" id="IPR026581">
    <property type="entry name" value="TCP10L/CENPJ"/>
</dbReference>
<feature type="coiled-coil region" evidence="2">
    <location>
        <begin position="226"/>
        <end position="371"/>
    </location>
</feature>
<feature type="domain" description="Centromere protein J C-terminal" evidence="4">
    <location>
        <begin position="586"/>
        <end position="613"/>
    </location>
</feature>
<accession>A0A177WRZ6</accession>
<dbReference type="Proteomes" id="UP000077115">
    <property type="component" value="Unassembled WGS sequence"/>
</dbReference>
<dbReference type="OrthoDB" id="10252174at2759"/>
<sequence>MAGQSCHSLSALSNNIGSNVSDSMSASTILTGHRESWLRIAADAASSLLEFQQLELLLVDSVRKSHHTGLFRSSSTGSAADHVASTNTSPARPSKLQSTSTLQKFLDDSMVLTCSSSQNKSSHATSSFKQEDQYDGRESQYEDQVHLSNYTQSESCDDDTIDWSDGKVPDETHEVSERSLNSDLAHEPLVIQSTLLKKLFPAMNSSIKQTPLQHTSQASNPTLTENQQLKKKLENLERDIKIRDQTNKSLTQENRNLQIKLNEKNLNKNEFEQYRLEQIRIINAKHEENMRTFRKERLLWERNKKATEILPNKRERQEIDALKAQLTEQLKVWKDKEMRLLQTQDRLNRKVGELTRRNTELLEEVKTLEQERANFIPHLTNQSHRTLLDSTHSTIKSVSAQPNPNSTTQIPLRTTKSTLIKSDMPQSSMRYKPVSSSGNTNTKAVPRALLKPSATPVHPSIDALNRLEKTLGLPKCNEERSFPEGKRDRLYEGGTRLVWHINGTMKQTRTNGLEVVYFSNGDYKTMHPDGHLVYWYNEPRTLHTTQPDGAEILQFDSGQIEKRYLDGTQQIIFPDQTIKYIFASQEEEVVFPDGKIQHTDAQGVRTIYYPNGTNELLSNDSRAKYYIDGAISIGCPDSTDTLAY</sequence>
<dbReference type="InterPro" id="IPR009852">
    <property type="entry name" value="CENPJ_C_dom"/>
</dbReference>
<reference evidence="5 6" key="1">
    <citation type="submission" date="2006-10" db="EMBL/GenBank/DDBJ databases">
        <title>The Genome Sequence of Batrachochytrium dendrobatidis JEL423.</title>
        <authorList>
            <consortium name="The Broad Institute Genome Sequencing Platform"/>
            <person name="Birren B."/>
            <person name="Lander E."/>
            <person name="Galagan J."/>
            <person name="Cuomo C."/>
            <person name="Devon K."/>
            <person name="Jaffe D."/>
            <person name="Butler J."/>
            <person name="Alvarez P."/>
            <person name="Gnerre S."/>
            <person name="Grabherr M."/>
            <person name="Kleber M."/>
            <person name="Mauceli E."/>
            <person name="Brockman W."/>
            <person name="Young S."/>
            <person name="LaButti K."/>
            <person name="Sykes S."/>
            <person name="DeCaprio D."/>
            <person name="Crawford M."/>
            <person name="Koehrsen M."/>
            <person name="Engels R."/>
            <person name="Montgomery P."/>
            <person name="Pearson M."/>
            <person name="Howarth C."/>
            <person name="Larson L."/>
            <person name="White J."/>
            <person name="O'Leary S."/>
            <person name="Kodira C."/>
            <person name="Zeng Q."/>
            <person name="Yandava C."/>
            <person name="Alvarado L."/>
            <person name="Longcore J."/>
            <person name="James T."/>
        </authorList>
    </citation>
    <scope>NUCLEOTIDE SEQUENCE [LARGE SCALE GENOMIC DNA]</scope>
    <source>
        <strain evidence="5 6">JEL423</strain>
    </source>
</reference>
<dbReference type="Pfam" id="PF07202">
    <property type="entry name" value="Tcp10_C"/>
    <property type="match status" value="2"/>
</dbReference>
<dbReference type="InterPro" id="IPR047002">
    <property type="entry name" value="Tcp10_C_sf"/>
</dbReference>
<gene>
    <name evidence="5" type="ORF">BDEG_26299</name>
</gene>
<feature type="compositionally biased region" description="Basic and acidic residues" evidence="3">
    <location>
        <begin position="164"/>
        <end position="177"/>
    </location>
</feature>
<keyword evidence="2" id="KW-0175">Coiled coil</keyword>
<dbReference type="PANTHER" id="PTHR10331">
    <property type="entry name" value="T COMPLEX PROTEIN 10"/>
    <property type="match status" value="1"/>
</dbReference>
<evidence type="ECO:0000256" key="3">
    <source>
        <dbReference type="SAM" id="MobiDB-lite"/>
    </source>
</evidence>
<dbReference type="eggNOG" id="ENOG502QQR0">
    <property type="taxonomic scope" value="Eukaryota"/>
</dbReference>
<feature type="domain" description="Centromere protein J C-terminal" evidence="4">
    <location>
        <begin position="474"/>
        <end position="507"/>
    </location>
</feature>
<feature type="compositionally biased region" description="Polar residues" evidence="3">
    <location>
        <begin position="116"/>
        <end position="128"/>
    </location>
</feature>
<dbReference type="Gene3D" id="2.60.450.20">
    <property type="match status" value="1"/>
</dbReference>
<dbReference type="PANTHER" id="PTHR10331:SF6">
    <property type="entry name" value="SPINDLE ASSEMBLY ABNORMAL 4"/>
    <property type="match status" value="1"/>
</dbReference>
<feature type="compositionally biased region" description="Polar residues" evidence="3">
    <location>
        <begin position="71"/>
        <end position="99"/>
    </location>
</feature>
<comment type="similarity">
    <text evidence="1">Belongs to the TCP10 family.</text>
</comment>
<dbReference type="EMBL" id="DS022308">
    <property type="protein sequence ID" value="OAJ42907.1"/>
    <property type="molecule type" value="Genomic_DNA"/>
</dbReference>
<proteinExistence type="inferred from homology"/>
<evidence type="ECO:0000256" key="2">
    <source>
        <dbReference type="SAM" id="Coils"/>
    </source>
</evidence>
<evidence type="ECO:0000256" key="1">
    <source>
        <dbReference type="ARBA" id="ARBA00005627"/>
    </source>
</evidence>
<organism evidence="5 6">
    <name type="scientific">Batrachochytrium dendrobatidis (strain JEL423)</name>
    <dbReference type="NCBI Taxonomy" id="403673"/>
    <lineage>
        <taxon>Eukaryota</taxon>
        <taxon>Fungi</taxon>
        <taxon>Fungi incertae sedis</taxon>
        <taxon>Chytridiomycota</taxon>
        <taxon>Chytridiomycota incertae sedis</taxon>
        <taxon>Chytridiomycetes</taxon>
        <taxon>Rhizophydiales</taxon>
        <taxon>Rhizophydiales incertae sedis</taxon>
        <taxon>Batrachochytrium</taxon>
    </lineage>
</organism>
<protein>
    <recommendedName>
        <fullName evidence="4">Centromere protein J C-terminal domain-containing protein</fullName>
    </recommendedName>
</protein>
<dbReference type="AlphaFoldDB" id="A0A177WRZ6"/>
<evidence type="ECO:0000313" key="5">
    <source>
        <dbReference type="EMBL" id="OAJ42907.1"/>
    </source>
</evidence>
<feature type="compositionally biased region" description="Basic and acidic residues" evidence="3">
    <location>
        <begin position="129"/>
        <end position="145"/>
    </location>
</feature>
<name>A0A177WRZ6_BATDL</name>
<reference evidence="5 6" key="2">
    <citation type="submission" date="2016-05" db="EMBL/GenBank/DDBJ databases">
        <title>Lineage-specific infection strategies underlie the spectrum of fungal disease in amphibians.</title>
        <authorList>
            <person name="Cuomo C.A."/>
            <person name="Farrer R.A."/>
            <person name="James T."/>
            <person name="Longcore J."/>
            <person name="Birren B."/>
        </authorList>
    </citation>
    <scope>NUCLEOTIDE SEQUENCE [LARGE SCALE GENOMIC DNA]</scope>
    <source>
        <strain evidence="5 6">JEL423</strain>
    </source>
</reference>
<feature type="region of interest" description="Disordered" evidence="3">
    <location>
        <begin position="116"/>
        <end position="179"/>
    </location>
</feature>
<feature type="region of interest" description="Disordered" evidence="3">
    <location>
        <begin position="70"/>
        <end position="99"/>
    </location>
</feature>
<dbReference type="VEuPathDB" id="FungiDB:BDEG_26299"/>
<dbReference type="STRING" id="403673.A0A177WRZ6"/>
<evidence type="ECO:0000259" key="4">
    <source>
        <dbReference type="Pfam" id="PF07202"/>
    </source>
</evidence>